<dbReference type="EMBL" id="KB292164">
    <property type="protein sequence ID" value="ELU18005.1"/>
    <property type="molecule type" value="Genomic_DNA"/>
</dbReference>
<keyword evidence="6 8" id="KW-0472">Membrane</keyword>
<keyword evidence="7" id="KW-1015">Disulfide bond</keyword>
<evidence type="ECO:0000256" key="3">
    <source>
        <dbReference type="ARBA" id="ARBA00022475"/>
    </source>
</evidence>
<dbReference type="EMBL" id="AMQN01016525">
    <property type="status" value="NOT_ANNOTATED_CDS"/>
    <property type="molecule type" value="Genomic_DNA"/>
</dbReference>
<keyword evidence="13" id="KW-1185">Reference proteome</keyword>
<keyword evidence="9" id="KW-0732">Signal</keyword>
<dbReference type="InterPro" id="IPR021910">
    <property type="entry name" value="NGX6/PGAP6/MYMK"/>
</dbReference>
<dbReference type="FunCoup" id="R7VLX5">
    <property type="interactions" value="131"/>
</dbReference>
<feature type="transmembrane region" description="Helical" evidence="8">
    <location>
        <begin position="740"/>
        <end position="759"/>
    </location>
</feature>
<evidence type="ECO:0000256" key="9">
    <source>
        <dbReference type="SAM" id="SignalP"/>
    </source>
</evidence>
<dbReference type="Gene3D" id="2.10.25.10">
    <property type="entry name" value="Laminin"/>
    <property type="match status" value="1"/>
</dbReference>
<organism evidence="11">
    <name type="scientific">Capitella teleta</name>
    <name type="common">Polychaete worm</name>
    <dbReference type="NCBI Taxonomy" id="283909"/>
    <lineage>
        <taxon>Eukaryota</taxon>
        <taxon>Metazoa</taxon>
        <taxon>Spiralia</taxon>
        <taxon>Lophotrochozoa</taxon>
        <taxon>Annelida</taxon>
        <taxon>Polychaeta</taxon>
        <taxon>Sedentaria</taxon>
        <taxon>Scolecida</taxon>
        <taxon>Capitellidae</taxon>
        <taxon>Capitella</taxon>
    </lineage>
</organism>
<accession>R7VLX5</accession>
<dbReference type="OMA" id="CHYLANA"/>
<reference evidence="13" key="1">
    <citation type="submission" date="2012-12" db="EMBL/GenBank/DDBJ databases">
        <authorList>
            <person name="Hellsten U."/>
            <person name="Grimwood J."/>
            <person name="Chapman J.A."/>
            <person name="Shapiro H."/>
            <person name="Aerts A."/>
            <person name="Otillar R.P."/>
            <person name="Terry A.Y."/>
            <person name="Boore J.L."/>
            <person name="Simakov O."/>
            <person name="Marletaz F."/>
            <person name="Cho S.-J."/>
            <person name="Edsinger-Gonzales E."/>
            <person name="Havlak P."/>
            <person name="Kuo D.-H."/>
            <person name="Larsson T."/>
            <person name="Lv J."/>
            <person name="Arendt D."/>
            <person name="Savage R."/>
            <person name="Osoegawa K."/>
            <person name="de Jong P."/>
            <person name="Lindberg D.R."/>
            <person name="Seaver E.C."/>
            <person name="Weisblat D.A."/>
            <person name="Putnam N.H."/>
            <person name="Grigoriev I.V."/>
            <person name="Rokhsar D.S."/>
        </authorList>
    </citation>
    <scope>NUCLEOTIDE SEQUENCE</scope>
    <source>
        <strain evidence="13">I ESC-2004</strain>
    </source>
</reference>
<dbReference type="PROSITE" id="PS50026">
    <property type="entry name" value="EGF_3"/>
    <property type="match status" value="1"/>
</dbReference>
<comment type="caution">
    <text evidence="7">Lacks conserved residue(s) required for the propagation of feature annotation.</text>
</comment>
<evidence type="ECO:0000256" key="2">
    <source>
        <dbReference type="ARBA" id="ARBA00005542"/>
    </source>
</evidence>
<dbReference type="OrthoDB" id="69646at2759"/>
<dbReference type="SUPFAM" id="SSF57196">
    <property type="entry name" value="EGF/Laminin"/>
    <property type="match status" value="1"/>
</dbReference>
<feature type="transmembrane region" description="Helical" evidence="8">
    <location>
        <begin position="714"/>
        <end position="734"/>
    </location>
</feature>
<evidence type="ECO:0000313" key="13">
    <source>
        <dbReference type="Proteomes" id="UP000014760"/>
    </source>
</evidence>
<keyword evidence="5 8" id="KW-1133">Transmembrane helix</keyword>
<dbReference type="PROSITE" id="PS00022">
    <property type="entry name" value="EGF_1"/>
    <property type="match status" value="1"/>
</dbReference>
<feature type="transmembrane region" description="Helical" evidence="8">
    <location>
        <begin position="596"/>
        <end position="612"/>
    </location>
</feature>
<feature type="disulfide bond" evidence="7">
    <location>
        <begin position="545"/>
        <end position="554"/>
    </location>
</feature>
<evidence type="ECO:0000313" key="11">
    <source>
        <dbReference type="EMBL" id="ELU18005.1"/>
    </source>
</evidence>
<dbReference type="PANTHER" id="PTHR14319:SF3">
    <property type="entry name" value="TRANSMEMBRANE PROTEIN-LIKE PROTEIN"/>
    <property type="match status" value="1"/>
</dbReference>
<dbReference type="InterPro" id="IPR000742">
    <property type="entry name" value="EGF"/>
</dbReference>
<feature type="transmembrane region" description="Helical" evidence="8">
    <location>
        <begin position="632"/>
        <end position="652"/>
    </location>
</feature>
<keyword evidence="3" id="KW-1003">Cell membrane</keyword>
<dbReference type="HOGENOM" id="CLU_012979_1_0_1"/>
<protein>
    <recommendedName>
        <fullName evidence="10">EGF-like domain-containing protein</fullName>
    </recommendedName>
</protein>
<feature type="domain" description="EGF-like" evidence="10">
    <location>
        <begin position="515"/>
        <end position="555"/>
    </location>
</feature>
<name>R7VLX5_CAPTE</name>
<dbReference type="GO" id="GO:0005886">
    <property type="term" value="C:plasma membrane"/>
    <property type="evidence" value="ECO:0007669"/>
    <property type="project" value="UniProtKB-SubCell"/>
</dbReference>
<evidence type="ECO:0000313" key="12">
    <source>
        <dbReference type="EnsemblMetazoa" id="CapteP227269"/>
    </source>
</evidence>
<dbReference type="Proteomes" id="UP000014760">
    <property type="component" value="Unassembled WGS sequence"/>
</dbReference>
<evidence type="ECO:0000256" key="6">
    <source>
        <dbReference type="ARBA" id="ARBA00023136"/>
    </source>
</evidence>
<feature type="transmembrane region" description="Helical" evidence="8">
    <location>
        <begin position="683"/>
        <end position="702"/>
    </location>
</feature>
<reference evidence="11 13" key="2">
    <citation type="journal article" date="2013" name="Nature">
        <title>Insights into bilaterian evolution from three spiralian genomes.</title>
        <authorList>
            <person name="Simakov O."/>
            <person name="Marletaz F."/>
            <person name="Cho S.J."/>
            <person name="Edsinger-Gonzales E."/>
            <person name="Havlak P."/>
            <person name="Hellsten U."/>
            <person name="Kuo D.H."/>
            <person name="Larsson T."/>
            <person name="Lv J."/>
            <person name="Arendt D."/>
            <person name="Savage R."/>
            <person name="Osoegawa K."/>
            <person name="de Jong P."/>
            <person name="Grimwood J."/>
            <person name="Chapman J.A."/>
            <person name="Shapiro H."/>
            <person name="Aerts A."/>
            <person name="Otillar R.P."/>
            <person name="Terry A.Y."/>
            <person name="Boore J.L."/>
            <person name="Grigoriev I.V."/>
            <person name="Lindberg D.R."/>
            <person name="Seaver E.C."/>
            <person name="Weisblat D.A."/>
            <person name="Putnam N.H."/>
            <person name="Rokhsar D.S."/>
        </authorList>
    </citation>
    <scope>NUCLEOTIDE SEQUENCE</scope>
    <source>
        <strain evidence="11 13">I ESC-2004</strain>
    </source>
</reference>
<evidence type="ECO:0000256" key="8">
    <source>
        <dbReference type="SAM" id="Phobius"/>
    </source>
</evidence>
<feature type="chain" id="PRO_5008789175" description="EGF-like domain-containing protein" evidence="9">
    <location>
        <begin position="21"/>
        <end position="799"/>
    </location>
</feature>
<keyword evidence="7" id="KW-0245">EGF-like domain</keyword>
<evidence type="ECO:0000256" key="7">
    <source>
        <dbReference type="PROSITE-ProRule" id="PRU00076"/>
    </source>
</evidence>
<feature type="signal peptide" evidence="9">
    <location>
        <begin position="1"/>
        <end position="20"/>
    </location>
</feature>
<feature type="transmembrane region" description="Helical" evidence="8">
    <location>
        <begin position="659"/>
        <end position="677"/>
    </location>
</feature>
<gene>
    <name evidence="11" type="ORF">CAPTEDRAFT_227269</name>
</gene>
<dbReference type="PANTHER" id="PTHR14319">
    <property type="entry name" value="FIVE-SPAN TRANSMEMBRANE PROTEIN M83"/>
    <property type="match status" value="1"/>
</dbReference>
<sequence>MTPPSLFYFGSLLLLHFIHGYVPRDGTRNLRKHELVQTLEFLTQNFAWPYQLLTTEITYFKEVGLRQFNDIGDFEEFSHSAPADTVLVIWTFFANKSSNECPDKPVHIHLRYGSFPLVQENNNTFSADFVLHSTESHHLNITPNGTREKFSLQCPLQGTWYAAAYIDKTQSESVGKLTDHNCNYLLEVNVTRYPLVGIPILSLHRHSKGTLMKTLYYKFFVEEDVWQYSMQVVECRHGNTSLSPCPVDLHARGCALPDDSARTQVVHCMTGQSCNVSVVSPSVHCWHYIVIENRVEGDLDVTLKLNHEVCEPSGVVKSSHRNIRDGVITHEVVTNTSDDRDIHFKPIGPPDETHCNAIWKLSRVESSNSPMLSDFTFQSTRRAKYSNTINVTEGRVSIIKFEILATKDIGSTLVVLIEARLMQYLRVPQSQNITMTICMQRGSIPYDGAQLKCAGELRILESDLADYSNPGFIARFPYPEPGLWFIAAQLQCVNTSTGAWEPCLERSVAAEFQVLTAPCNEGMCNNQGSCRQTLQGGILQSFCHCVANYRGYTCQDDSEASSKPLQLLYMLLLTLSNLFFLPAIVLATFRHYYTEALVYFANMFFSTFYHACDQDPFSLYKLCIIPYHPLQYADFLLSILSFWVTLLVLSGIQQPWRSLLEMLGAVVMATVVEWQTHNVVVNLVPIGLGVGIVILSWIVKSIRMKQCFPAKRRLLCFLPGVALAGIGLSIFGFLETDENYALTHSAWHVCVAVSIIFFLPKKTIKVSEEPISDAFELGGSDQPLLIQNINSSDPDDLIL</sequence>
<evidence type="ECO:0000256" key="5">
    <source>
        <dbReference type="ARBA" id="ARBA00022989"/>
    </source>
</evidence>
<dbReference type="Pfam" id="PF12036">
    <property type="entry name" value="DUF3522"/>
    <property type="match status" value="1"/>
</dbReference>
<comment type="similarity">
    <text evidence="2">Belongs to the TMEM8 family.</text>
</comment>
<reference evidence="12" key="3">
    <citation type="submission" date="2015-06" db="UniProtKB">
        <authorList>
            <consortium name="EnsemblMetazoa"/>
        </authorList>
    </citation>
    <scope>IDENTIFICATION</scope>
</reference>
<keyword evidence="4 8" id="KW-0812">Transmembrane</keyword>
<comment type="subcellular location">
    <subcellularLocation>
        <location evidence="1">Cell membrane</location>
        <topology evidence="1">Multi-pass membrane protein</topology>
    </subcellularLocation>
</comment>
<evidence type="ECO:0000256" key="4">
    <source>
        <dbReference type="ARBA" id="ARBA00022692"/>
    </source>
</evidence>
<evidence type="ECO:0000256" key="1">
    <source>
        <dbReference type="ARBA" id="ARBA00004651"/>
    </source>
</evidence>
<proteinExistence type="inferred from homology"/>
<dbReference type="AlphaFoldDB" id="R7VLX5"/>
<evidence type="ECO:0000259" key="10">
    <source>
        <dbReference type="PROSITE" id="PS50026"/>
    </source>
</evidence>
<dbReference type="EnsemblMetazoa" id="CapteT227269">
    <property type="protein sequence ID" value="CapteP227269"/>
    <property type="gene ID" value="CapteG227269"/>
</dbReference>
<feature type="transmembrane region" description="Helical" evidence="8">
    <location>
        <begin position="567"/>
        <end position="589"/>
    </location>
</feature>